<accession>A0A5N8X8F7</accession>
<evidence type="ECO:0000256" key="2">
    <source>
        <dbReference type="SAM" id="MobiDB-lite"/>
    </source>
</evidence>
<protein>
    <submittedName>
        <fullName evidence="3">FAD-binding oxidoreductase</fullName>
    </submittedName>
</protein>
<gene>
    <name evidence="3" type="ORF">FNH08_00340</name>
</gene>
<comment type="caution">
    <text evidence="3">The sequence shown here is derived from an EMBL/GenBank/DDBJ whole genome shotgun (WGS) entry which is preliminary data.</text>
</comment>
<reference evidence="3 4" key="1">
    <citation type="submission" date="2019-07" db="EMBL/GenBank/DDBJ databases">
        <title>New species of Amycolatopsis and Streptomyces.</title>
        <authorList>
            <person name="Duangmal K."/>
            <person name="Teo W.F.A."/>
            <person name="Lipun K."/>
        </authorList>
    </citation>
    <scope>NUCLEOTIDE SEQUENCE [LARGE SCALE GENOMIC DNA]</scope>
    <source>
        <strain evidence="3 4">NBRC 106415</strain>
    </source>
</reference>
<dbReference type="InterPro" id="IPR016167">
    <property type="entry name" value="FAD-bd_PCMH_sub1"/>
</dbReference>
<dbReference type="InterPro" id="IPR036318">
    <property type="entry name" value="FAD-bd_PCMH-like_sf"/>
</dbReference>
<organism evidence="3 4">
    <name type="scientific">Streptomyces spongiae</name>
    <dbReference type="NCBI Taxonomy" id="565072"/>
    <lineage>
        <taxon>Bacteria</taxon>
        <taxon>Bacillati</taxon>
        <taxon>Actinomycetota</taxon>
        <taxon>Actinomycetes</taxon>
        <taxon>Kitasatosporales</taxon>
        <taxon>Streptomycetaceae</taxon>
        <taxon>Streptomyces</taxon>
    </lineage>
</organism>
<keyword evidence="4" id="KW-1185">Reference proteome</keyword>
<dbReference type="GO" id="GO:0016491">
    <property type="term" value="F:oxidoreductase activity"/>
    <property type="evidence" value="ECO:0007669"/>
    <property type="project" value="UniProtKB-KW"/>
</dbReference>
<proteinExistence type="predicted"/>
<name>A0A5N8X8F7_9ACTN</name>
<sequence length="307" mass="33433">MEQTDNTPTTAAHTASGDLQTALARWRDALSPDHVLTDDESLAQFADPYSPVSFGYVTKAVVQPGSVEEVQAVVRIASETGVPIWTNSQGRNNGYGARRVLQGPLRGRTRIGQEALGGHSRPELGQRHRQPPGARQRLHPVLRSPGGPAWRSSSRTVRWCADRYGRDDGQQDLAPVQTRLRPEHGQPFHAVQHGHRHQVGYWLMPWSRRSVRSWSTARSATARCCTARSPSYRAPSGERTSGTRTLRSPVNSPNGSGGRSDARERGTSVSLCTATGRSPSVTSSASGRRSHPSPTSRSSAIPSTLRR</sequence>
<feature type="compositionally biased region" description="Low complexity" evidence="2">
    <location>
        <begin position="218"/>
        <end position="229"/>
    </location>
</feature>
<keyword evidence="1" id="KW-0560">Oxidoreductase</keyword>
<dbReference type="Proteomes" id="UP000400924">
    <property type="component" value="Unassembled WGS sequence"/>
</dbReference>
<dbReference type="GO" id="GO:0050660">
    <property type="term" value="F:flavin adenine dinucleotide binding"/>
    <property type="evidence" value="ECO:0007669"/>
    <property type="project" value="InterPro"/>
</dbReference>
<dbReference type="EMBL" id="VJZC01000001">
    <property type="protein sequence ID" value="MPY55692.1"/>
    <property type="molecule type" value="Genomic_DNA"/>
</dbReference>
<dbReference type="Gene3D" id="3.30.43.10">
    <property type="entry name" value="Uridine Diphospho-n-acetylenolpyruvylglucosamine Reductase, domain 2"/>
    <property type="match status" value="1"/>
</dbReference>
<feature type="compositionally biased region" description="Polar residues" evidence="2">
    <location>
        <begin position="267"/>
        <end position="285"/>
    </location>
</feature>
<evidence type="ECO:0000313" key="4">
    <source>
        <dbReference type="Proteomes" id="UP000400924"/>
    </source>
</evidence>
<dbReference type="OrthoDB" id="9811557at2"/>
<dbReference type="AlphaFoldDB" id="A0A5N8X8F7"/>
<feature type="region of interest" description="Disordered" evidence="2">
    <location>
        <begin position="218"/>
        <end position="307"/>
    </location>
</feature>
<evidence type="ECO:0000313" key="3">
    <source>
        <dbReference type="EMBL" id="MPY55692.1"/>
    </source>
</evidence>
<dbReference type="SUPFAM" id="SSF56176">
    <property type="entry name" value="FAD-binding/transporter-associated domain-like"/>
    <property type="match status" value="1"/>
</dbReference>
<feature type="region of interest" description="Disordered" evidence="2">
    <location>
        <begin position="113"/>
        <end position="155"/>
    </location>
</feature>
<feature type="compositionally biased region" description="Polar residues" evidence="2">
    <location>
        <begin position="238"/>
        <end position="254"/>
    </location>
</feature>
<evidence type="ECO:0000256" key="1">
    <source>
        <dbReference type="ARBA" id="ARBA00023002"/>
    </source>
</evidence>